<reference evidence="1 2" key="1">
    <citation type="submission" date="2020-12" db="EMBL/GenBank/DDBJ databases">
        <title>Chryseobacterium endoalhailicus sp. nov., isolated from seed of leguminous plant.</title>
        <authorList>
            <person name="Zhang X."/>
        </authorList>
    </citation>
    <scope>NUCLEOTIDE SEQUENCE [LARGE SCALE GENOMIC DNA]</scope>
    <source>
        <strain evidence="1 2">L7</strain>
    </source>
</reference>
<proteinExistence type="predicted"/>
<comment type="caution">
    <text evidence="1">The sequence shown here is derived from an EMBL/GenBank/DDBJ whole genome shotgun (WGS) entry which is preliminary data.</text>
</comment>
<protein>
    <submittedName>
        <fullName evidence="1">Uncharacterized protein</fullName>
    </submittedName>
</protein>
<gene>
    <name evidence="1" type="ORF">JET18_18380</name>
</gene>
<dbReference type="Proteomes" id="UP000661696">
    <property type="component" value="Unassembled WGS sequence"/>
</dbReference>
<dbReference type="RefSeq" id="WP_202093487.1">
    <property type="nucleotide sequence ID" value="NZ_JAELVM010000003.1"/>
</dbReference>
<keyword evidence="2" id="KW-1185">Reference proteome</keyword>
<organism evidence="1 2">
    <name type="scientific">Chryseobacterium endalhagicum</name>
    <dbReference type="NCBI Taxonomy" id="2797638"/>
    <lineage>
        <taxon>Bacteria</taxon>
        <taxon>Pseudomonadati</taxon>
        <taxon>Bacteroidota</taxon>
        <taxon>Flavobacteriia</taxon>
        <taxon>Flavobacteriales</taxon>
        <taxon>Weeksellaceae</taxon>
        <taxon>Chryseobacterium group</taxon>
        <taxon>Chryseobacterium</taxon>
    </lineage>
</organism>
<accession>A0ABS1QJN9</accession>
<evidence type="ECO:0000313" key="2">
    <source>
        <dbReference type="Proteomes" id="UP000661696"/>
    </source>
</evidence>
<evidence type="ECO:0000313" key="1">
    <source>
        <dbReference type="EMBL" id="MBL1222829.1"/>
    </source>
</evidence>
<name>A0ABS1QJN9_9FLAO</name>
<dbReference type="EMBL" id="JAELVM010000003">
    <property type="protein sequence ID" value="MBL1222829.1"/>
    <property type="molecule type" value="Genomic_DNA"/>
</dbReference>
<sequence>MNQESKISQKVEFTEIRRLNSNHDLDEYTVITSTKGIKELYMKFNDSRYSRSAPIPVLEEGEYFLVLKPKLKKVQNGDLEIEKLETDGSTLNVFYKEIENQEYAEKKQSNPILILKIMDSPKKIKLTTI</sequence>